<dbReference type="Gene3D" id="3.20.20.370">
    <property type="entry name" value="Glycoside hydrolase/deacetylase"/>
    <property type="match status" value="1"/>
</dbReference>
<name>A0ABY7T2R8_9SPHI</name>
<evidence type="ECO:0000313" key="4">
    <source>
        <dbReference type="EMBL" id="WCT10616.1"/>
    </source>
</evidence>
<evidence type="ECO:0000256" key="2">
    <source>
        <dbReference type="ARBA" id="ARBA00022729"/>
    </source>
</evidence>
<dbReference type="InterPro" id="IPR002509">
    <property type="entry name" value="NODB_dom"/>
</dbReference>
<dbReference type="PANTHER" id="PTHR34216">
    <property type="match status" value="1"/>
</dbReference>
<evidence type="ECO:0000259" key="3">
    <source>
        <dbReference type="Pfam" id="PF01522"/>
    </source>
</evidence>
<evidence type="ECO:0000313" key="5">
    <source>
        <dbReference type="Proteomes" id="UP001216139"/>
    </source>
</evidence>
<keyword evidence="2" id="KW-0732">Signal</keyword>
<accession>A0ABY7T2R8</accession>
<dbReference type="SUPFAM" id="SSF88713">
    <property type="entry name" value="Glycoside hydrolase/deacetylase"/>
    <property type="match status" value="1"/>
</dbReference>
<dbReference type="PANTHER" id="PTHR34216:SF3">
    <property type="entry name" value="POLY-BETA-1,6-N-ACETYL-D-GLUCOSAMINE N-DEACETYLASE"/>
    <property type="match status" value="1"/>
</dbReference>
<gene>
    <name evidence="4" type="ORF">PQO05_17915</name>
</gene>
<organism evidence="4 5">
    <name type="scientific">Mucilaginibacter jinjuensis</name>
    <dbReference type="NCBI Taxonomy" id="1176721"/>
    <lineage>
        <taxon>Bacteria</taxon>
        <taxon>Pseudomonadati</taxon>
        <taxon>Bacteroidota</taxon>
        <taxon>Sphingobacteriia</taxon>
        <taxon>Sphingobacteriales</taxon>
        <taxon>Sphingobacteriaceae</taxon>
        <taxon>Mucilaginibacter</taxon>
    </lineage>
</organism>
<dbReference type="InterPro" id="IPR011330">
    <property type="entry name" value="Glyco_hydro/deAcase_b/a-brl"/>
</dbReference>
<dbReference type="Proteomes" id="UP001216139">
    <property type="component" value="Chromosome"/>
</dbReference>
<reference evidence="4 5" key="1">
    <citation type="submission" date="2023-02" db="EMBL/GenBank/DDBJ databases">
        <title>Genome sequence of Mucilaginibacter jinjuensis strain KACC 16571.</title>
        <authorList>
            <person name="Kim S."/>
            <person name="Heo J."/>
            <person name="Kwon S.-W."/>
        </authorList>
    </citation>
    <scope>NUCLEOTIDE SEQUENCE [LARGE SCALE GENOMIC DNA]</scope>
    <source>
        <strain evidence="4 5">KACC 16571</strain>
    </source>
</reference>
<keyword evidence="5" id="KW-1185">Reference proteome</keyword>
<sequence length="407" mass="45819">MMRKIRSIIICGFVLTTGIHSISFAKTAPRKSKADAGKTVYVKLKLNSDAPFKVSVAPLKYNKHLAFSFTLDDGYRSAFTCAYPLLNGGLVSPAIPDEYHSDQGGDGEKSDGLFYTNGCGKNVAFKLAVALNAGIVYDHPDNRARLSWAEVKTLYDAGWDILNHGYHHLSKHGTDYNTEVLQNIKVVQEKVGFTMTQFVVPGGEHDEGYEHIYEQDALKAGAYAVASYVGKGPAIDVNKPVDLKDMIYARNFLQSNKDSLDFKTIDRDLNRIDSLMKQPQPIWYNEFTHSVGDKNLWNLSMLYPEFKYYMTSIDKTYGAKGTDSIWMAPWQEVYEYIWLRDHIKVTSQQQGRNVVLKLEVPPIPANFRHTEISINIDTRTQFTVNNAAPLKMSNNGHNLLNIELGSI</sequence>
<dbReference type="EMBL" id="CP117167">
    <property type="protein sequence ID" value="WCT10616.1"/>
    <property type="molecule type" value="Genomic_DNA"/>
</dbReference>
<protein>
    <submittedName>
        <fullName evidence="4">Polysaccharide deacetylase family protein</fullName>
    </submittedName>
</protein>
<proteinExistence type="predicted"/>
<evidence type="ECO:0000256" key="1">
    <source>
        <dbReference type="ARBA" id="ARBA00004613"/>
    </source>
</evidence>
<dbReference type="RefSeq" id="WP_273628806.1">
    <property type="nucleotide sequence ID" value="NZ_CP117167.1"/>
</dbReference>
<dbReference type="InterPro" id="IPR051398">
    <property type="entry name" value="Polysacch_Deacetylase"/>
</dbReference>
<dbReference type="Pfam" id="PF01522">
    <property type="entry name" value="Polysacc_deac_1"/>
    <property type="match status" value="1"/>
</dbReference>
<comment type="subcellular location">
    <subcellularLocation>
        <location evidence="1">Secreted</location>
    </subcellularLocation>
</comment>
<feature type="domain" description="NodB homology" evidence="3">
    <location>
        <begin position="143"/>
        <end position="215"/>
    </location>
</feature>